<organism evidence="2 3">
    <name type="scientific">Pigmentiphaga aceris</name>
    <dbReference type="NCBI Taxonomy" id="1940612"/>
    <lineage>
        <taxon>Bacteria</taxon>
        <taxon>Pseudomonadati</taxon>
        <taxon>Pseudomonadota</taxon>
        <taxon>Betaproteobacteria</taxon>
        <taxon>Burkholderiales</taxon>
        <taxon>Alcaligenaceae</taxon>
        <taxon>Pigmentiphaga</taxon>
    </lineage>
</organism>
<sequence length="250" mass="26329">MRLRGYAALVIAALMAGVMVSGPVLAQAGAAPGLDAGAAAAKPGAGRKVLLLVQQAGASFAIDEKVRDHLIERGYVVTVADQKASPSVGADAKLVVISSTVAAKDVDRGWRQLPVPLLTWENDFLDDLAMTGKRHDTDFGEVEKERHLWIVNAPHPMAGGVPAGVANVYVKQAGMSWGKPGLGAVTIATVYGQPEKAAIFSYEKGATMDYESLAPARRVMFFLGNDTFTNLSPVGRQLFDAAVDWAAAGR</sequence>
<evidence type="ECO:0000256" key="1">
    <source>
        <dbReference type="SAM" id="SignalP"/>
    </source>
</evidence>
<evidence type="ECO:0000313" key="2">
    <source>
        <dbReference type="EMBL" id="QEI09267.1"/>
    </source>
</evidence>
<proteinExistence type="predicted"/>
<evidence type="ECO:0008006" key="4">
    <source>
        <dbReference type="Google" id="ProtNLM"/>
    </source>
</evidence>
<dbReference type="Proteomes" id="UP000325161">
    <property type="component" value="Chromosome"/>
</dbReference>
<evidence type="ECO:0000313" key="3">
    <source>
        <dbReference type="Proteomes" id="UP000325161"/>
    </source>
</evidence>
<dbReference type="RefSeq" id="WP_148819232.1">
    <property type="nucleotide sequence ID" value="NZ_CP043046.1"/>
</dbReference>
<feature type="chain" id="PRO_5023130189" description="Lipoprotein transmembrane" evidence="1">
    <location>
        <begin position="27"/>
        <end position="250"/>
    </location>
</feature>
<protein>
    <recommendedName>
        <fullName evidence="4">Lipoprotein transmembrane</fullName>
    </recommendedName>
</protein>
<dbReference type="OrthoDB" id="7507091at2"/>
<name>A0A5C0B8S3_9BURK</name>
<keyword evidence="1" id="KW-0732">Signal</keyword>
<dbReference type="EMBL" id="CP043046">
    <property type="protein sequence ID" value="QEI09267.1"/>
    <property type="molecule type" value="Genomic_DNA"/>
</dbReference>
<dbReference type="KEGG" id="pacr:FXN63_11910"/>
<accession>A0A5C0B8S3</accession>
<feature type="signal peptide" evidence="1">
    <location>
        <begin position="1"/>
        <end position="26"/>
    </location>
</feature>
<dbReference type="AlphaFoldDB" id="A0A5C0B8S3"/>
<reference evidence="2 3" key="1">
    <citation type="submission" date="2019-08" db="EMBL/GenBank/DDBJ databases">
        <title>Amphibian skin-associated Pigmentiphaga: genome sequence and occurrence across geography and hosts.</title>
        <authorList>
            <person name="Bletz M.C."/>
            <person name="Bunk B."/>
            <person name="Sproeer C."/>
            <person name="Biwer P."/>
            <person name="Reiter S."/>
            <person name="Rabemananjara F.C.E."/>
            <person name="Schulz S."/>
            <person name="Overmann J."/>
            <person name="Vences M."/>
        </authorList>
    </citation>
    <scope>NUCLEOTIDE SEQUENCE [LARGE SCALE GENOMIC DNA]</scope>
    <source>
        <strain evidence="2 3">Mada1488</strain>
    </source>
</reference>
<keyword evidence="3" id="KW-1185">Reference proteome</keyword>
<gene>
    <name evidence="2" type="ORF">FXN63_11910</name>
</gene>